<evidence type="ECO:0000259" key="4">
    <source>
        <dbReference type="Pfam" id="PF06959"/>
    </source>
</evidence>
<dbReference type="Pfam" id="PF06959">
    <property type="entry name" value="RecQ5"/>
    <property type="match status" value="1"/>
</dbReference>
<evidence type="ECO:0000256" key="3">
    <source>
        <dbReference type="SAM" id="MobiDB-lite"/>
    </source>
</evidence>
<keyword evidence="7" id="KW-1185">Reference proteome</keyword>
<comment type="subcellular location">
    <subcellularLocation>
        <location evidence="1">Nucleus</location>
    </subcellularLocation>
</comment>
<dbReference type="GO" id="GO:0005694">
    <property type="term" value="C:chromosome"/>
    <property type="evidence" value="ECO:0007669"/>
    <property type="project" value="InterPro"/>
</dbReference>
<feature type="domain" description="RecQ helicase-like 5" evidence="4">
    <location>
        <begin position="137"/>
        <end position="193"/>
    </location>
</feature>
<evidence type="ECO:0000313" key="6">
    <source>
        <dbReference type="EMBL" id="CAL1588919.1"/>
    </source>
</evidence>
<organism evidence="6 7">
    <name type="scientific">Knipowitschia caucasica</name>
    <name type="common">Caucasian dwarf goby</name>
    <name type="synonym">Pomatoschistus caucasicus</name>
    <dbReference type="NCBI Taxonomy" id="637954"/>
    <lineage>
        <taxon>Eukaryota</taxon>
        <taxon>Metazoa</taxon>
        <taxon>Chordata</taxon>
        <taxon>Craniata</taxon>
        <taxon>Vertebrata</taxon>
        <taxon>Euteleostomi</taxon>
        <taxon>Actinopterygii</taxon>
        <taxon>Neopterygii</taxon>
        <taxon>Teleostei</taxon>
        <taxon>Neoteleostei</taxon>
        <taxon>Acanthomorphata</taxon>
        <taxon>Gobiaria</taxon>
        <taxon>Gobiiformes</taxon>
        <taxon>Gobioidei</taxon>
        <taxon>Gobiidae</taxon>
        <taxon>Gobiinae</taxon>
        <taxon>Knipowitschia</taxon>
    </lineage>
</organism>
<sequence>MGGVRHAADFVPPDAECQLKEGSSQRIPRLTVKGREHCLVLLQEALCSHQGAYSSFDESLPLAVDLEHAIFKNSKTSNTYKASVLKKVSELKSMPVTSKGELAEAERKQDSKENQTADMPSHQEGEPSSSSSSSSSSSMGFTSASQVYSMKRKRVGAGLRGSSNPFQSARDLLSSTMGQSVPEPLADISGNSPALDSSVTSSIRARVSALNSPPNKVRALSKTQQKLADAAKNSRTISHYFATKETHGKQATESSVTLTVSDDVRLEHLPGLEDDVQKSPIKVEDEDVIMLSEEEKESVQEPPVESIMSAPELNNNTATAVTPPQEVKHKVKTQRAPSFTAKRNRPVEDRRVTFNPHIDERAVVPEREAPAAVTLKEAADIVVRCLDPFYSQGRFSTKELFKSFARFLSHLLTEGTTKGRGQIKAEAKALINKFFSKVQRCESEGDWKHLKRPAPCKAEDKKE</sequence>
<accession>A0AAV2KLL9</accession>
<feature type="region of interest" description="Disordered" evidence="3">
    <location>
        <begin position="444"/>
        <end position="463"/>
    </location>
</feature>
<dbReference type="InterPro" id="IPR013257">
    <property type="entry name" value="SRI"/>
</dbReference>
<name>A0AAV2KLL9_KNICA</name>
<dbReference type="GO" id="GO:0006355">
    <property type="term" value="P:regulation of DNA-templated transcription"/>
    <property type="evidence" value="ECO:0007669"/>
    <property type="project" value="InterPro"/>
</dbReference>
<dbReference type="AlphaFoldDB" id="A0AAV2KLL9"/>
<dbReference type="Gene3D" id="6.10.250.2460">
    <property type="match status" value="1"/>
</dbReference>
<proteinExistence type="predicted"/>
<evidence type="ECO:0000313" key="7">
    <source>
        <dbReference type="Proteomes" id="UP001497482"/>
    </source>
</evidence>
<protein>
    <submittedName>
        <fullName evidence="6">Uncharacterized protein</fullName>
    </submittedName>
</protein>
<dbReference type="EMBL" id="OZ035840">
    <property type="protein sequence ID" value="CAL1588919.1"/>
    <property type="molecule type" value="Genomic_DNA"/>
</dbReference>
<feature type="compositionally biased region" description="Low complexity" evidence="3">
    <location>
        <begin position="128"/>
        <end position="138"/>
    </location>
</feature>
<feature type="domain" description="Set2 Rpb1 interacting" evidence="5">
    <location>
        <begin position="375"/>
        <end position="444"/>
    </location>
</feature>
<dbReference type="Gene3D" id="6.10.250.3140">
    <property type="match status" value="1"/>
</dbReference>
<feature type="region of interest" description="Disordered" evidence="3">
    <location>
        <begin position="96"/>
        <end position="146"/>
    </location>
</feature>
<keyword evidence="2" id="KW-0539">Nucleus</keyword>
<gene>
    <name evidence="6" type="ORF">KC01_LOCUS18624</name>
</gene>
<dbReference type="Pfam" id="PF08236">
    <property type="entry name" value="SRI"/>
    <property type="match status" value="1"/>
</dbReference>
<feature type="compositionally biased region" description="Basic and acidic residues" evidence="3">
    <location>
        <begin position="101"/>
        <end position="125"/>
    </location>
</feature>
<dbReference type="InterPro" id="IPR010716">
    <property type="entry name" value="RECQ5"/>
</dbReference>
<evidence type="ECO:0000256" key="2">
    <source>
        <dbReference type="ARBA" id="ARBA00023242"/>
    </source>
</evidence>
<reference evidence="6 7" key="1">
    <citation type="submission" date="2024-04" db="EMBL/GenBank/DDBJ databases">
        <authorList>
            <person name="Waldvogel A.-M."/>
            <person name="Schoenle A."/>
        </authorList>
    </citation>
    <scope>NUCLEOTIDE SEQUENCE [LARGE SCALE GENOMIC DNA]</scope>
</reference>
<evidence type="ECO:0000256" key="1">
    <source>
        <dbReference type="ARBA" id="ARBA00004123"/>
    </source>
</evidence>
<evidence type="ECO:0000259" key="5">
    <source>
        <dbReference type="Pfam" id="PF08236"/>
    </source>
</evidence>
<dbReference type="Proteomes" id="UP001497482">
    <property type="component" value="Chromosome 18"/>
</dbReference>